<evidence type="ECO:0000256" key="1">
    <source>
        <dbReference type="ARBA" id="ARBA00023015"/>
    </source>
</evidence>
<keyword evidence="6" id="KW-1185">Reference proteome</keyword>
<sequence length="99" mass="11042">MKLDRTDARLLDLLQRNNRLSSEILGAKVGLSASGVQRRLKRLRALRVIEADVSIISPKAIGRNVTLLVLVSYRQILVTARPVRRRRLWADGQAAAVMG</sequence>
<evidence type="ECO:0000313" key="6">
    <source>
        <dbReference type="Proteomes" id="UP000692816"/>
    </source>
</evidence>
<dbReference type="InterPro" id="IPR019888">
    <property type="entry name" value="Tscrpt_reg_AsnC-like"/>
</dbReference>
<dbReference type="PROSITE" id="PS50956">
    <property type="entry name" value="HTH_ASNC_2"/>
    <property type="match status" value="1"/>
</dbReference>
<organism evidence="5 6">
    <name type="scientific">Bradyrhizobium quebecense</name>
    <dbReference type="NCBI Taxonomy" id="2748629"/>
    <lineage>
        <taxon>Bacteria</taxon>
        <taxon>Pseudomonadati</taxon>
        <taxon>Pseudomonadota</taxon>
        <taxon>Alphaproteobacteria</taxon>
        <taxon>Hyphomicrobiales</taxon>
        <taxon>Nitrobacteraceae</taxon>
        <taxon>Bradyrhizobium</taxon>
    </lineage>
</organism>
<dbReference type="SMART" id="SM00344">
    <property type="entry name" value="HTH_ASNC"/>
    <property type="match status" value="1"/>
</dbReference>
<keyword evidence="3" id="KW-0804">Transcription</keyword>
<accession>A0ABS3MMV7</accession>
<dbReference type="InterPro" id="IPR000485">
    <property type="entry name" value="AsnC-type_HTH_dom"/>
</dbReference>
<proteinExistence type="predicted"/>
<name>A0ABS3MMV7_9BRAD</name>
<dbReference type="InterPro" id="IPR036388">
    <property type="entry name" value="WH-like_DNA-bd_sf"/>
</dbReference>
<evidence type="ECO:0000259" key="4">
    <source>
        <dbReference type="PROSITE" id="PS50956"/>
    </source>
</evidence>
<comment type="caution">
    <text evidence="5">The sequence shown here is derived from an EMBL/GenBank/DDBJ whole genome shotgun (WGS) entry which is preliminary data.</text>
</comment>
<protein>
    <submittedName>
        <fullName evidence="5">AsnC family transcriptional regulator</fullName>
    </submittedName>
</protein>
<dbReference type="EMBL" id="JAGEPA010000001">
    <property type="protein sequence ID" value="MBO1432730.1"/>
    <property type="molecule type" value="Genomic_DNA"/>
</dbReference>
<dbReference type="PANTHER" id="PTHR30154:SF34">
    <property type="entry name" value="TRANSCRIPTIONAL REGULATOR AZLB"/>
    <property type="match status" value="1"/>
</dbReference>
<dbReference type="Proteomes" id="UP000692816">
    <property type="component" value="Unassembled WGS sequence"/>
</dbReference>
<feature type="domain" description="HTH asnC-type" evidence="4">
    <location>
        <begin position="3"/>
        <end position="64"/>
    </location>
</feature>
<reference evidence="5" key="1">
    <citation type="journal article" date="2021" name="Int. J. Syst. Evol. Microbiol.">
        <title>Bradyrhizobium septentrionale sp. nov. (sv. septentrionale) and Bradyrhizobium quebecense sp. nov. (sv. septentrionale) associated with legumes native to Canada possess rearranged symbiosis genes and numerous insertion sequences.</title>
        <authorList>
            <person name="Bromfield E.S.P."/>
            <person name="Cloutier S."/>
        </authorList>
    </citation>
    <scope>NUCLEOTIDE SEQUENCE</scope>
    <source>
        <strain evidence="5">12S5</strain>
    </source>
</reference>
<dbReference type="InterPro" id="IPR036390">
    <property type="entry name" value="WH_DNA-bd_sf"/>
</dbReference>
<dbReference type="RefSeq" id="WP_207835120.1">
    <property type="nucleotide sequence ID" value="NZ_CP088282.1"/>
</dbReference>
<evidence type="ECO:0000256" key="2">
    <source>
        <dbReference type="ARBA" id="ARBA00023125"/>
    </source>
</evidence>
<evidence type="ECO:0000256" key="3">
    <source>
        <dbReference type="ARBA" id="ARBA00023163"/>
    </source>
</evidence>
<dbReference type="SUPFAM" id="SSF46785">
    <property type="entry name" value="Winged helix' DNA-binding domain"/>
    <property type="match status" value="1"/>
</dbReference>
<keyword evidence="2" id="KW-0238">DNA-binding</keyword>
<dbReference type="Gene3D" id="1.10.10.10">
    <property type="entry name" value="Winged helix-like DNA-binding domain superfamily/Winged helix DNA-binding domain"/>
    <property type="match status" value="1"/>
</dbReference>
<dbReference type="PANTHER" id="PTHR30154">
    <property type="entry name" value="LEUCINE-RESPONSIVE REGULATORY PROTEIN"/>
    <property type="match status" value="1"/>
</dbReference>
<dbReference type="Pfam" id="PF13404">
    <property type="entry name" value="HTH_AsnC-type"/>
    <property type="match status" value="1"/>
</dbReference>
<gene>
    <name evidence="5" type="ORF">J4P68_25865</name>
</gene>
<dbReference type="PRINTS" id="PR00033">
    <property type="entry name" value="HTHASNC"/>
</dbReference>
<evidence type="ECO:0000313" key="5">
    <source>
        <dbReference type="EMBL" id="MBO1432730.1"/>
    </source>
</evidence>
<keyword evidence="1" id="KW-0805">Transcription regulation</keyword>